<accession>A0A4S4AZA2</accession>
<evidence type="ECO:0000256" key="1">
    <source>
        <dbReference type="SAM" id="MobiDB-lite"/>
    </source>
</evidence>
<name>A0A4S4AZA2_9RHOO</name>
<reference evidence="2 3" key="1">
    <citation type="submission" date="2019-04" db="EMBL/GenBank/DDBJ databases">
        <title>Azoarcus rhizosphaerae sp. nov. isolated from rhizosphere of Ficus religiosa.</title>
        <authorList>
            <person name="Lin S.-Y."/>
            <person name="Hameed A."/>
            <person name="Hsu Y.-H."/>
            <person name="Young C.-C."/>
        </authorList>
    </citation>
    <scope>NUCLEOTIDE SEQUENCE [LARGE SCALE GENOMIC DNA]</scope>
    <source>
        <strain evidence="2 3">CC-YHH848</strain>
    </source>
</reference>
<dbReference type="RefSeq" id="WP_136382951.1">
    <property type="nucleotide sequence ID" value="NZ_SSOD01000001.1"/>
</dbReference>
<organism evidence="2 3">
    <name type="scientific">Pseudothauera rhizosphaerae</name>
    <dbReference type="NCBI Taxonomy" id="2565932"/>
    <lineage>
        <taxon>Bacteria</taxon>
        <taxon>Pseudomonadati</taxon>
        <taxon>Pseudomonadota</taxon>
        <taxon>Betaproteobacteria</taxon>
        <taxon>Rhodocyclales</taxon>
        <taxon>Zoogloeaceae</taxon>
        <taxon>Pseudothauera</taxon>
    </lineage>
</organism>
<sequence length="618" mass="65800">MNDTTSLESRAPLQTRLRDRCRAALLDRLTDFARNMGLDQDDWIARFAAAAGRCHDELAGLHDRRGFEQAHGLTASRISLVHEEDLEFTLELTALARRLRERCGAELTRLHLRYMTLLDQREAAAEQTPVGPEAVCSALRALSDAAGFDPDQRLRFLERCAEPLARTLNGLYGELNGVLEAAGIAPRQTERTRPAPRPAPPPAAAEPPPELPPEPPPPSPAEHGMAAPAGGLGELHLRMLDAQAAAQTVERVFEALREHKEIAPPVLAVLSRLQTPLQRLVLADDALLSDPRHPARRLLDVTATIGLTLGPACTAEHPACRALDAATGTLLAGDETSIAGYGTALAAAEAVADERRAEAEALAQAAVPIAERAERREHSLIQATHLINRLFSVDTHGSVRSFLALHWLPLLARVHYNYGEGHPQWQTCAGLADRLARSAHPPLEPHGRKRWLEGLPALVRELSQGLAALGLDEAAREAALAPCLELHGALLAGTDLPHYPPPAPEQAALSAPVGAHGLRILHHGGYAATAIGHHAAATAGPGSWVEVDLPDGGALRGCIVWSGATQRLVIIATPDGPQVLVATRRALGELAARAACRLLDGGALVDRAAREALAALGA</sequence>
<proteinExistence type="predicted"/>
<dbReference type="AlphaFoldDB" id="A0A4S4AZA2"/>
<gene>
    <name evidence="2" type="ORF">E6O51_00175</name>
</gene>
<dbReference type="OrthoDB" id="6188167at2"/>
<keyword evidence="3" id="KW-1185">Reference proteome</keyword>
<protein>
    <submittedName>
        <fullName evidence="2">DUF1631 domain-containing protein</fullName>
    </submittedName>
</protein>
<dbReference type="EMBL" id="SSOD01000001">
    <property type="protein sequence ID" value="THF65059.1"/>
    <property type="molecule type" value="Genomic_DNA"/>
</dbReference>
<dbReference type="InterPro" id="IPR012434">
    <property type="entry name" value="DUF1631"/>
</dbReference>
<comment type="caution">
    <text evidence="2">The sequence shown here is derived from an EMBL/GenBank/DDBJ whole genome shotgun (WGS) entry which is preliminary data.</text>
</comment>
<dbReference type="Pfam" id="PF07793">
    <property type="entry name" value="DUF1631"/>
    <property type="match status" value="2"/>
</dbReference>
<feature type="compositionally biased region" description="Pro residues" evidence="1">
    <location>
        <begin position="195"/>
        <end position="220"/>
    </location>
</feature>
<evidence type="ECO:0000313" key="3">
    <source>
        <dbReference type="Proteomes" id="UP000307956"/>
    </source>
</evidence>
<dbReference type="Proteomes" id="UP000307956">
    <property type="component" value="Unassembled WGS sequence"/>
</dbReference>
<evidence type="ECO:0000313" key="2">
    <source>
        <dbReference type="EMBL" id="THF65059.1"/>
    </source>
</evidence>
<feature type="region of interest" description="Disordered" evidence="1">
    <location>
        <begin position="184"/>
        <end position="229"/>
    </location>
</feature>